<evidence type="ECO:0000259" key="1">
    <source>
        <dbReference type="Pfam" id="PF01872"/>
    </source>
</evidence>
<sequence>MTVFQSVTLDGVMQAPGRKGEDDRDGFGHAGWADGYADEVSMGFAAEGMRQEGSLLFGRRTYEDLLGFWTTTDQPNPFTDVLVNARKLVVTRSAETTAAYPNTELLVGDAVETVGQHRDENLTIMGSGELIRALHAARMIDTYVLQIHPIVLGSGAKLFADGDRADLRLERSLPTTTGVIIAQYAVR</sequence>
<dbReference type="Gene3D" id="3.40.430.10">
    <property type="entry name" value="Dihydrofolate Reductase, subunit A"/>
    <property type="match status" value="1"/>
</dbReference>
<dbReference type="SUPFAM" id="SSF53597">
    <property type="entry name" value="Dihydrofolate reductase-like"/>
    <property type="match status" value="1"/>
</dbReference>
<organism evidence="2 3">
    <name type="scientific">Paractinoplanes ovalisporus</name>
    <dbReference type="NCBI Taxonomy" id="2810368"/>
    <lineage>
        <taxon>Bacteria</taxon>
        <taxon>Bacillati</taxon>
        <taxon>Actinomycetota</taxon>
        <taxon>Actinomycetes</taxon>
        <taxon>Micromonosporales</taxon>
        <taxon>Micromonosporaceae</taxon>
        <taxon>Paractinoplanes</taxon>
    </lineage>
</organism>
<dbReference type="InterPro" id="IPR024072">
    <property type="entry name" value="DHFR-like_dom_sf"/>
</dbReference>
<accession>A0ABS2A688</accession>
<gene>
    <name evidence="2" type="ORF">JIG36_04175</name>
</gene>
<keyword evidence="3" id="KW-1185">Reference proteome</keyword>
<proteinExistence type="predicted"/>
<dbReference type="EMBL" id="JAENHP010000001">
    <property type="protein sequence ID" value="MBM2614751.1"/>
    <property type="molecule type" value="Genomic_DNA"/>
</dbReference>
<comment type="caution">
    <text evidence="2">The sequence shown here is derived from an EMBL/GenBank/DDBJ whole genome shotgun (WGS) entry which is preliminary data.</text>
</comment>
<name>A0ABS2A688_9ACTN</name>
<protein>
    <submittedName>
        <fullName evidence="2">Dihydrofolate reductase family protein</fullName>
    </submittedName>
</protein>
<evidence type="ECO:0000313" key="3">
    <source>
        <dbReference type="Proteomes" id="UP000632138"/>
    </source>
</evidence>
<evidence type="ECO:0000313" key="2">
    <source>
        <dbReference type="EMBL" id="MBM2614751.1"/>
    </source>
</evidence>
<dbReference type="Pfam" id="PF01872">
    <property type="entry name" value="RibD_C"/>
    <property type="match status" value="1"/>
</dbReference>
<reference evidence="2 3" key="1">
    <citation type="submission" date="2021-01" db="EMBL/GenBank/DDBJ databases">
        <title>Actinoplanes sp. nov. LDG1-06 isolated from lichen.</title>
        <authorList>
            <person name="Saeng-In P."/>
            <person name="Phongsopitanun W."/>
            <person name="Kanchanasin P."/>
            <person name="Yuki M."/>
            <person name="Kudo T."/>
            <person name="Ohkuma M."/>
            <person name="Tanasupawat S."/>
        </authorList>
    </citation>
    <scope>NUCLEOTIDE SEQUENCE [LARGE SCALE GENOMIC DNA]</scope>
    <source>
        <strain evidence="2 3">LDG1-06</strain>
    </source>
</reference>
<dbReference type="InterPro" id="IPR002734">
    <property type="entry name" value="RibDG_C"/>
</dbReference>
<feature type="domain" description="Bacterial bifunctional deaminase-reductase C-terminal" evidence="1">
    <location>
        <begin position="3"/>
        <end position="180"/>
    </location>
</feature>
<dbReference type="Proteomes" id="UP000632138">
    <property type="component" value="Unassembled WGS sequence"/>
</dbReference>